<keyword evidence="3" id="KW-1185">Reference proteome</keyword>
<dbReference type="PANTHER" id="PTHR11439">
    <property type="entry name" value="GAG-POL-RELATED RETROTRANSPOSON"/>
    <property type="match status" value="1"/>
</dbReference>
<dbReference type="Gramene" id="C.cajan_03341.t">
    <property type="protein sequence ID" value="C.cajan_03341.t"/>
    <property type="gene ID" value="C.cajan_03341"/>
</dbReference>
<dbReference type="Pfam" id="PF07727">
    <property type="entry name" value="RVT_2"/>
    <property type="match status" value="1"/>
</dbReference>
<accession>A0A151SQY6</accession>
<protein>
    <submittedName>
        <fullName evidence="2">Retrovirus-related Pol polyprotein from transposon TNT 1-94</fullName>
    </submittedName>
</protein>
<dbReference type="Proteomes" id="UP000075243">
    <property type="component" value="Chromosome 11"/>
</dbReference>
<proteinExistence type="predicted"/>
<name>A0A151SQY6_CAJCA</name>
<reference evidence="2 3" key="1">
    <citation type="journal article" date="2012" name="Nat. Biotechnol.">
        <title>Draft genome sequence of pigeonpea (Cajanus cajan), an orphan legume crop of resource-poor farmers.</title>
        <authorList>
            <person name="Varshney R.K."/>
            <person name="Chen W."/>
            <person name="Li Y."/>
            <person name="Bharti A.K."/>
            <person name="Saxena R.K."/>
            <person name="Schlueter J.A."/>
            <person name="Donoghue M.T."/>
            <person name="Azam S."/>
            <person name="Fan G."/>
            <person name="Whaley A.M."/>
            <person name="Farmer A.D."/>
            <person name="Sheridan J."/>
            <person name="Iwata A."/>
            <person name="Tuteja R."/>
            <person name="Penmetsa R.V."/>
            <person name="Wu W."/>
            <person name="Upadhyaya H.D."/>
            <person name="Yang S.P."/>
            <person name="Shah T."/>
            <person name="Saxena K.B."/>
            <person name="Michael T."/>
            <person name="McCombie W.R."/>
            <person name="Yang B."/>
            <person name="Zhang G."/>
            <person name="Yang H."/>
            <person name="Wang J."/>
            <person name="Spillane C."/>
            <person name="Cook D.R."/>
            <person name="May G.D."/>
            <person name="Xu X."/>
            <person name="Jackson S.A."/>
        </authorList>
    </citation>
    <scope>NUCLEOTIDE SEQUENCE [LARGE SCALE GENOMIC DNA]</scope>
    <source>
        <strain evidence="3">cv. Asha</strain>
    </source>
</reference>
<dbReference type="PANTHER" id="PTHR11439:SF484">
    <property type="entry name" value="REVERSE TRANSCRIPTASE TY1_COPIA-TYPE DOMAIN-CONTAINING PROTEIN"/>
    <property type="match status" value="1"/>
</dbReference>
<organism evidence="2 3">
    <name type="scientific">Cajanus cajan</name>
    <name type="common">Pigeon pea</name>
    <name type="synonym">Cajanus indicus</name>
    <dbReference type="NCBI Taxonomy" id="3821"/>
    <lineage>
        <taxon>Eukaryota</taxon>
        <taxon>Viridiplantae</taxon>
        <taxon>Streptophyta</taxon>
        <taxon>Embryophyta</taxon>
        <taxon>Tracheophyta</taxon>
        <taxon>Spermatophyta</taxon>
        <taxon>Magnoliopsida</taxon>
        <taxon>eudicotyledons</taxon>
        <taxon>Gunneridae</taxon>
        <taxon>Pentapetalae</taxon>
        <taxon>rosids</taxon>
        <taxon>fabids</taxon>
        <taxon>Fabales</taxon>
        <taxon>Fabaceae</taxon>
        <taxon>Papilionoideae</taxon>
        <taxon>50 kb inversion clade</taxon>
        <taxon>NPAAA clade</taxon>
        <taxon>indigoferoid/millettioid clade</taxon>
        <taxon>Phaseoleae</taxon>
        <taxon>Cajanus</taxon>
    </lineage>
</organism>
<dbReference type="STRING" id="3821.A0A151SQY6"/>
<dbReference type="AlphaFoldDB" id="A0A151SQY6"/>
<dbReference type="EMBL" id="CM003613">
    <property type="protein sequence ID" value="KYP57161.1"/>
    <property type="molecule type" value="Genomic_DNA"/>
</dbReference>
<evidence type="ECO:0000313" key="2">
    <source>
        <dbReference type="EMBL" id="KYP57161.1"/>
    </source>
</evidence>
<feature type="non-terminal residue" evidence="2">
    <location>
        <position position="1"/>
    </location>
</feature>
<dbReference type="InterPro" id="IPR013103">
    <property type="entry name" value="RVT_2"/>
</dbReference>
<feature type="domain" description="Reverse transcriptase Ty1/copia-type" evidence="1">
    <location>
        <begin position="89"/>
        <end position="150"/>
    </location>
</feature>
<dbReference type="OMA" id="WFNDIVI"/>
<dbReference type="CDD" id="cd09272">
    <property type="entry name" value="RNase_HI_RT_Ty1"/>
    <property type="match status" value="1"/>
</dbReference>
<gene>
    <name evidence="2" type="ORF">KK1_003418</name>
</gene>
<evidence type="ECO:0000313" key="3">
    <source>
        <dbReference type="Proteomes" id="UP000075243"/>
    </source>
</evidence>
<sequence>TFMASHGVLHQTSYPYTPQVYHLYHVIFFEFVPFVAFGASTSKTSPSLTDSPTVFFCPPKESPSPLDPSPPPLQVYQCPESNIPIALRKLFLSIAAISHWFLYQLDIKNVFLHGDLLKEVYMEQPPCFITQGESKSLYGLKQSPRAWFNDIVITGSDHFGITQVKQRLFKHFQTKDLKGFLYKDKGHSQVVGYSNTNWVGSPIDRRSTSRYYMFVGGNLVSLKRKKQNVVKSSAKAEYRAMAIASQALIWLKQLL</sequence>
<evidence type="ECO:0000259" key="1">
    <source>
        <dbReference type="Pfam" id="PF07727"/>
    </source>
</evidence>